<keyword evidence="6" id="KW-1185">Reference proteome</keyword>
<feature type="domain" description="HTH araC/xylS-type" evidence="4">
    <location>
        <begin position="216"/>
        <end position="318"/>
    </location>
</feature>
<dbReference type="SUPFAM" id="SSF46689">
    <property type="entry name" value="Homeodomain-like"/>
    <property type="match status" value="2"/>
</dbReference>
<proteinExistence type="predicted"/>
<gene>
    <name evidence="5" type="ORF">BJ983_000548</name>
</gene>
<reference evidence="5 6" key="1">
    <citation type="submission" date="2020-07" db="EMBL/GenBank/DDBJ databases">
        <title>Sequencing the genomes of 1000 actinobacteria strains.</title>
        <authorList>
            <person name="Klenk H.-P."/>
        </authorList>
    </citation>
    <scope>NUCLEOTIDE SEQUENCE [LARGE SCALE GENOMIC DNA]</scope>
    <source>
        <strain evidence="5 6">DSM 45772</strain>
    </source>
</reference>
<keyword evidence="2 5" id="KW-0238">DNA-binding</keyword>
<dbReference type="PROSITE" id="PS01124">
    <property type="entry name" value="HTH_ARAC_FAMILY_2"/>
    <property type="match status" value="1"/>
</dbReference>
<dbReference type="EMBL" id="JACCBN010000001">
    <property type="protein sequence ID" value="NYD34446.1"/>
    <property type="molecule type" value="Genomic_DNA"/>
</dbReference>
<sequence length="318" mass="34421">MPSGARRDSWSTTEPDEAFEAMRAAYTEHEPRLDGDVSAFRFERASRSAAAFAVDRMTFSAGFSSGSAPATARVIVSQPLTDSPLVITSDRRTTAGPVMLTPTWTRFATRWNDVDLRLTTIDAAQVARRGAEISGLAPYEVAFAGIEPLTPALGRYWAGLTAHVHDTVLADDVDPPRLLLAEVRRQLATAALVVFPNSTQRDGSRPTEHAEPASVRRAVEFIDAHAAQDIDITRIAEAAGVGVRGLQAAFRRHRGTSPTAYLRRVRLQGAHRDLVAADPTPGVTVASVAAQWGFAHPGRFSVEYRAAFGHSPSEALRR</sequence>
<accession>A0A7Y9J422</accession>
<dbReference type="GO" id="GO:0043565">
    <property type="term" value="F:sequence-specific DNA binding"/>
    <property type="evidence" value="ECO:0007669"/>
    <property type="project" value="InterPro"/>
</dbReference>
<dbReference type="InterPro" id="IPR018060">
    <property type="entry name" value="HTH_AraC"/>
</dbReference>
<evidence type="ECO:0000259" key="4">
    <source>
        <dbReference type="PROSITE" id="PS01124"/>
    </source>
</evidence>
<evidence type="ECO:0000313" key="6">
    <source>
        <dbReference type="Proteomes" id="UP000535890"/>
    </source>
</evidence>
<evidence type="ECO:0000313" key="5">
    <source>
        <dbReference type="EMBL" id="NYD34446.1"/>
    </source>
</evidence>
<organism evidence="5 6">
    <name type="scientific">Actinomycetospora corticicola</name>
    <dbReference type="NCBI Taxonomy" id="663602"/>
    <lineage>
        <taxon>Bacteria</taxon>
        <taxon>Bacillati</taxon>
        <taxon>Actinomycetota</taxon>
        <taxon>Actinomycetes</taxon>
        <taxon>Pseudonocardiales</taxon>
        <taxon>Pseudonocardiaceae</taxon>
        <taxon>Actinomycetospora</taxon>
    </lineage>
</organism>
<name>A0A7Y9J422_9PSEU</name>
<keyword evidence="3" id="KW-0804">Transcription</keyword>
<dbReference type="Gene3D" id="1.10.10.60">
    <property type="entry name" value="Homeodomain-like"/>
    <property type="match status" value="1"/>
</dbReference>
<dbReference type="PANTHER" id="PTHR46796:SF12">
    <property type="entry name" value="HTH-TYPE DNA-BINDING TRANSCRIPTIONAL ACTIVATOR EUTR"/>
    <property type="match status" value="1"/>
</dbReference>
<dbReference type="RefSeq" id="WP_179792395.1">
    <property type="nucleotide sequence ID" value="NZ_BAABHP010000010.1"/>
</dbReference>
<dbReference type="PANTHER" id="PTHR46796">
    <property type="entry name" value="HTH-TYPE TRANSCRIPTIONAL ACTIVATOR RHAS-RELATED"/>
    <property type="match status" value="1"/>
</dbReference>
<dbReference type="AlphaFoldDB" id="A0A7Y9J422"/>
<dbReference type="GO" id="GO:0003700">
    <property type="term" value="F:DNA-binding transcription factor activity"/>
    <property type="evidence" value="ECO:0007669"/>
    <property type="project" value="InterPro"/>
</dbReference>
<dbReference type="InterPro" id="IPR009057">
    <property type="entry name" value="Homeodomain-like_sf"/>
</dbReference>
<comment type="caution">
    <text evidence="5">The sequence shown here is derived from an EMBL/GenBank/DDBJ whole genome shotgun (WGS) entry which is preliminary data.</text>
</comment>
<evidence type="ECO:0000256" key="1">
    <source>
        <dbReference type="ARBA" id="ARBA00023015"/>
    </source>
</evidence>
<evidence type="ECO:0000256" key="2">
    <source>
        <dbReference type="ARBA" id="ARBA00023125"/>
    </source>
</evidence>
<evidence type="ECO:0000256" key="3">
    <source>
        <dbReference type="ARBA" id="ARBA00023163"/>
    </source>
</evidence>
<keyword evidence="1" id="KW-0805">Transcription regulation</keyword>
<protein>
    <submittedName>
        <fullName evidence="5">AraC-like DNA-binding protein</fullName>
    </submittedName>
</protein>
<dbReference type="Pfam" id="PF12833">
    <property type="entry name" value="HTH_18"/>
    <property type="match status" value="1"/>
</dbReference>
<dbReference type="Proteomes" id="UP000535890">
    <property type="component" value="Unassembled WGS sequence"/>
</dbReference>
<dbReference type="InterPro" id="IPR050204">
    <property type="entry name" value="AraC_XylS_family_regulators"/>
</dbReference>
<dbReference type="SMART" id="SM00342">
    <property type="entry name" value="HTH_ARAC"/>
    <property type="match status" value="1"/>
</dbReference>